<feature type="transmembrane region" description="Helical" evidence="8">
    <location>
        <begin position="444"/>
        <end position="463"/>
    </location>
</feature>
<dbReference type="GeneID" id="106063937"/>
<feature type="compositionally biased region" description="Polar residues" evidence="7">
    <location>
        <begin position="1037"/>
        <end position="1047"/>
    </location>
</feature>
<evidence type="ECO:0000256" key="8">
    <source>
        <dbReference type="SAM" id="Phobius"/>
    </source>
</evidence>
<evidence type="ECO:0000256" key="2">
    <source>
        <dbReference type="ARBA" id="ARBA00022692"/>
    </source>
</evidence>
<dbReference type="SUPFAM" id="SSF82866">
    <property type="entry name" value="Multidrug efflux transporter AcrB transmembrane domain"/>
    <property type="match status" value="2"/>
</dbReference>
<evidence type="ECO:0000256" key="4">
    <source>
        <dbReference type="ARBA" id="ARBA00023136"/>
    </source>
</evidence>
<dbReference type="OrthoDB" id="193905at2759"/>
<reference evidence="11" key="1">
    <citation type="submission" date="2025-08" db="UniProtKB">
        <authorList>
            <consortium name="RefSeq"/>
        </authorList>
    </citation>
    <scope>IDENTIFICATION</scope>
</reference>
<feature type="transmembrane region" description="Helical" evidence="8">
    <location>
        <begin position="12"/>
        <end position="35"/>
    </location>
</feature>
<feature type="transmembrane region" description="Helical" evidence="8">
    <location>
        <begin position="552"/>
        <end position="572"/>
    </location>
</feature>
<keyword evidence="4 8" id="KW-0472">Membrane</keyword>
<sequence>MGYKTYARILAHYPYIIILVVLTVVTTCLVLTITLGSRIDFDDPIAGFEPRGTELADRLVTFANLRQNVGNQTNLLPESKVTDNRPSSTVKKKPKRTSFNNNTDKKHTRWRSNMHNKTNANIFCGVPDKSYPRLVVESTHGRSLFNFEDIQAICEMESHYFLHYESYEDLCFPNPVDGFCCTAWTLGSYIAVLSDRASCEHITAEDVASVQSLMLECAPFFHSGTLKINCDNEQEEWYFDTNYPPSACSDVPLKCTKYNAVAHIFYYLTDSDFMHTRTPPLSSNKPMSFLKYSTLFLPVSSGESALDLFKELDSMPRDYKTIKIVAAEFNVKYLLFEEYLISDSMWLSGACAAIFIVMWLYTSSVFITIMAFLSLFWAVDIAYCLYTFVFNIKFFPYMNMVTLVVLVGIGADDLFIYCKVWRLAKSEKNNGVLEKLVLDTLRHAVMSMLVTSLTTASAFYANYISDITAIRCFSVFAGTCIVMNFVLTLTWLPASIMLEEKWLRCFTNMNNKKYSILYCLCKFPYRLYYWICDWSRIFFEKILPCLVIKFRFVWLIMFSIFWIGSIVIIFFYPRLKLPTSDKFQVFSSDHLLERYDLQVGKQFRFESNKNNEDRQQFFVSVVWGVLAKDNGDPLNPSNKGSLTFDPEFNITSPEAQKWILQFCARIRHTDFYLHMSSYTDCFFERFFKEFMAQDCSNLQVGDVECCNRTGFPIPADKLMDCLSVYISLLQHTPGVQYNNHSPGPRFSNRKISAYFVQLASNYSYSTSYEEAHTFYSKVNQWVNNELLYAPPGMRRGWFVSDLHFYDLQSSLAMGTPLTLGLSLSIVAVVSFFTTLNVLISIYAFMAVAASISVTLASLVLMDWELNLLESVIITIAVGLAIDITLHYGVAYRLAPDIGKEMRVITSVGRMGSPVAMATFTTMLAGALIMPSTVLAYQKFGTFLLLLVSLAWLYATFFFQSLLRIMGPNGGCGQFHWPASDCCMQGTRGHVDKTVYAFSDSTVSTSSTSTREQSQSQNYYTSHHELEPLTGQDHHLQSHQMPHSNNNIPYGCPQHLDQHNHHHPRRKGDYLTVKSSSTPLSTSGNTPASPSASSIDKHQLILTLDSIPAS</sequence>
<gene>
    <name evidence="11" type="primary">LOC106063937</name>
</gene>
<evidence type="ECO:0000256" key="1">
    <source>
        <dbReference type="ARBA" id="ARBA00004141"/>
    </source>
</evidence>
<evidence type="ECO:0000256" key="5">
    <source>
        <dbReference type="ARBA" id="ARBA00023180"/>
    </source>
</evidence>
<feature type="transmembrane region" description="Helical" evidence="8">
    <location>
        <begin position="475"/>
        <end position="494"/>
    </location>
</feature>
<dbReference type="InterPro" id="IPR053958">
    <property type="entry name" value="HMGCR/SNAP/NPC1-like_SSD"/>
</dbReference>
<keyword evidence="2 8" id="KW-0812">Transmembrane</keyword>
<feature type="transmembrane region" description="Helical" evidence="8">
    <location>
        <begin position="839"/>
        <end position="860"/>
    </location>
</feature>
<accession>A0A9W3A0M7</accession>
<dbReference type="PANTHER" id="PTHR45951">
    <property type="entry name" value="PROTEIN DISPATCHED-RELATED"/>
    <property type="match status" value="1"/>
</dbReference>
<dbReference type="AlphaFoldDB" id="A0A9W3A0M7"/>
<dbReference type="GO" id="GO:0022857">
    <property type="term" value="F:transmembrane transporter activity"/>
    <property type="evidence" value="ECO:0007669"/>
    <property type="project" value="TreeGrafter"/>
</dbReference>
<dbReference type="GO" id="GO:0007224">
    <property type="term" value="P:smoothened signaling pathway"/>
    <property type="evidence" value="ECO:0007669"/>
    <property type="project" value="TreeGrafter"/>
</dbReference>
<feature type="transmembrane region" description="Helical" evidence="8">
    <location>
        <begin position="914"/>
        <end position="933"/>
    </location>
</feature>
<evidence type="ECO:0000259" key="9">
    <source>
        <dbReference type="PROSITE" id="PS50156"/>
    </source>
</evidence>
<evidence type="ECO:0000256" key="6">
    <source>
        <dbReference type="ARBA" id="ARBA00038046"/>
    </source>
</evidence>
<dbReference type="OMA" id="IDRTPCC"/>
<feature type="compositionally biased region" description="Polar residues" evidence="7">
    <location>
        <begin position="1072"/>
        <end position="1093"/>
    </location>
</feature>
<evidence type="ECO:0000313" key="10">
    <source>
        <dbReference type="Proteomes" id="UP001165740"/>
    </source>
</evidence>
<feature type="region of interest" description="Disordered" evidence="7">
    <location>
        <begin position="1034"/>
        <end position="1093"/>
    </location>
</feature>
<feature type="region of interest" description="Disordered" evidence="7">
    <location>
        <begin position="76"/>
        <end position="107"/>
    </location>
</feature>
<dbReference type="InterPro" id="IPR000731">
    <property type="entry name" value="SSD"/>
</dbReference>
<dbReference type="GO" id="GO:0016020">
    <property type="term" value="C:membrane"/>
    <property type="evidence" value="ECO:0007669"/>
    <property type="project" value="UniProtKB-SubCell"/>
</dbReference>
<comment type="subcellular location">
    <subcellularLocation>
        <location evidence="1">Membrane</location>
        <topology evidence="1">Multi-pass membrane protein</topology>
    </subcellularLocation>
</comment>
<keyword evidence="5" id="KW-0325">Glycoprotein</keyword>
<feature type="transmembrane region" description="Helical" evidence="8">
    <location>
        <begin position="939"/>
        <end position="958"/>
    </location>
</feature>
<proteinExistence type="inferred from homology"/>
<dbReference type="PANTHER" id="PTHR45951:SF3">
    <property type="entry name" value="PROTEIN DISPATCHED"/>
    <property type="match status" value="1"/>
</dbReference>
<dbReference type="Proteomes" id="UP001165740">
    <property type="component" value="Chromosome 3"/>
</dbReference>
<protein>
    <submittedName>
        <fullName evidence="11">Protein dispatched homolog 1-like isoform X1</fullName>
    </submittedName>
</protein>
<name>A0A9W3A0M7_BIOGL</name>
<dbReference type="PROSITE" id="PS50156">
    <property type="entry name" value="SSD"/>
    <property type="match status" value="1"/>
</dbReference>
<feature type="transmembrane region" description="Helical" evidence="8">
    <location>
        <begin position="514"/>
        <end position="531"/>
    </location>
</feature>
<dbReference type="InterPro" id="IPR052081">
    <property type="entry name" value="Dispatched_Hh_regulator"/>
</dbReference>
<evidence type="ECO:0000313" key="11">
    <source>
        <dbReference type="RefSeq" id="XP_055880866.1"/>
    </source>
</evidence>
<keyword evidence="10" id="KW-1185">Reference proteome</keyword>
<evidence type="ECO:0000256" key="7">
    <source>
        <dbReference type="SAM" id="MobiDB-lite"/>
    </source>
</evidence>
<comment type="similarity">
    <text evidence="6">Belongs to the dispatched family.</text>
</comment>
<dbReference type="RefSeq" id="XP_055880866.1">
    <property type="nucleotide sequence ID" value="XM_056024891.1"/>
</dbReference>
<feature type="transmembrane region" description="Helical" evidence="8">
    <location>
        <begin position="872"/>
        <end position="893"/>
    </location>
</feature>
<organism evidence="10 11">
    <name type="scientific">Biomphalaria glabrata</name>
    <name type="common">Bloodfluke planorb</name>
    <name type="synonym">Freshwater snail</name>
    <dbReference type="NCBI Taxonomy" id="6526"/>
    <lineage>
        <taxon>Eukaryota</taxon>
        <taxon>Metazoa</taxon>
        <taxon>Spiralia</taxon>
        <taxon>Lophotrochozoa</taxon>
        <taxon>Mollusca</taxon>
        <taxon>Gastropoda</taxon>
        <taxon>Heterobranchia</taxon>
        <taxon>Euthyneura</taxon>
        <taxon>Panpulmonata</taxon>
        <taxon>Hygrophila</taxon>
        <taxon>Lymnaeoidea</taxon>
        <taxon>Planorbidae</taxon>
        <taxon>Biomphalaria</taxon>
    </lineage>
</organism>
<keyword evidence="3 8" id="KW-1133">Transmembrane helix</keyword>
<feature type="domain" description="SSD" evidence="9">
    <location>
        <begin position="390"/>
        <end position="498"/>
    </location>
</feature>
<dbReference type="Gene3D" id="1.20.1640.10">
    <property type="entry name" value="Multidrug efflux transporter AcrB transmembrane domain"/>
    <property type="match status" value="2"/>
</dbReference>
<feature type="transmembrane region" description="Helical" evidence="8">
    <location>
        <begin position="811"/>
        <end position="832"/>
    </location>
</feature>
<evidence type="ECO:0000256" key="3">
    <source>
        <dbReference type="ARBA" id="ARBA00022989"/>
    </source>
</evidence>
<dbReference type="Pfam" id="PF12349">
    <property type="entry name" value="Sterol-sensing"/>
    <property type="match status" value="1"/>
</dbReference>